<accession>A0A1G2CH35</accession>
<proteinExistence type="predicted"/>
<keyword evidence="1" id="KW-0812">Transmembrane</keyword>
<feature type="transmembrane region" description="Helical" evidence="1">
    <location>
        <begin position="25"/>
        <end position="47"/>
    </location>
</feature>
<comment type="caution">
    <text evidence="2">The sequence shown here is derived from an EMBL/GenBank/DDBJ whole genome shotgun (WGS) entry which is preliminary data.</text>
</comment>
<name>A0A1G2CH35_9BACT</name>
<keyword evidence="1" id="KW-0472">Membrane</keyword>
<sequence>MALPQKVINELTREPARTPGWTSRLLMFGLTLLFISTFTYFGLIYGYEPYLTRRVQDLEAQIRAFSAQIPVESQTNIIRFYSQLANLNSLLRSHLKASPAFAFIENAAHPNVYFTKFDMNADNRGISLSGVARSVRDITEQVRAFQERPEVEQATFNNVNVGQSGLWQFDVTLVVRDVLLHPSPAAGPASAPAGAQ</sequence>
<dbReference type="Pfam" id="PF05137">
    <property type="entry name" value="PilN"/>
    <property type="match status" value="1"/>
</dbReference>
<organism evidence="2 3">
    <name type="scientific">Candidatus Liptonbacteria bacterium RIFCSPLOWO2_01_FULL_56_20</name>
    <dbReference type="NCBI Taxonomy" id="1798652"/>
    <lineage>
        <taxon>Bacteria</taxon>
        <taxon>Candidatus Liptoniibacteriota</taxon>
    </lineage>
</organism>
<gene>
    <name evidence="2" type="ORF">A3A43_00845</name>
</gene>
<evidence type="ECO:0000313" key="3">
    <source>
        <dbReference type="Proteomes" id="UP000178495"/>
    </source>
</evidence>
<reference evidence="2 3" key="1">
    <citation type="journal article" date="2016" name="Nat. Commun.">
        <title>Thousands of microbial genomes shed light on interconnected biogeochemical processes in an aquifer system.</title>
        <authorList>
            <person name="Anantharaman K."/>
            <person name="Brown C.T."/>
            <person name="Hug L.A."/>
            <person name="Sharon I."/>
            <person name="Castelle C.J."/>
            <person name="Probst A.J."/>
            <person name="Thomas B.C."/>
            <person name="Singh A."/>
            <person name="Wilkins M.J."/>
            <person name="Karaoz U."/>
            <person name="Brodie E.L."/>
            <person name="Williams K.H."/>
            <person name="Hubbard S.S."/>
            <person name="Banfield J.F."/>
        </authorList>
    </citation>
    <scope>NUCLEOTIDE SEQUENCE [LARGE SCALE GENOMIC DNA]</scope>
</reference>
<dbReference type="AlphaFoldDB" id="A0A1G2CH35"/>
<evidence type="ECO:0000256" key="1">
    <source>
        <dbReference type="SAM" id="Phobius"/>
    </source>
</evidence>
<dbReference type="Proteomes" id="UP000178495">
    <property type="component" value="Unassembled WGS sequence"/>
</dbReference>
<evidence type="ECO:0008006" key="4">
    <source>
        <dbReference type="Google" id="ProtNLM"/>
    </source>
</evidence>
<protein>
    <recommendedName>
        <fullName evidence="4">Fimbrial assembly protein</fullName>
    </recommendedName>
</protein>
<dbReference type="EMBL" id="MHLC01000028">
    <property type="protein sequence ID" value="OGZ00724.1"/>
    <property type="molecule type" value="Genomic_DNA"/>
</dbReference>
<dbReference type="STRING" id="1798652.A3A43_00845"/>
<evidence type="ECO:0000313" key="2">
    <source>
        <dbReference type="EMBL" id="OGZ00724.1"/>
    </source>
</evidence>
<dbReference type="InterPro" id="IPR007813">
    <property type="entry name" value="PilN"/>
</dbReference>
<keyword evidence="1" id="KW-1133">Transmembrane helix</keyword>